<gene>
    <name evidence="1" type="ORF">RRG08_009619</name>
</gene>
<dbReference type="EMBL" id="JAWDGP010007625">
    <property type="protein sequence ID" value="KAK3711030.1"/>
    <property type="molecule type" value="Genomic_DNA"/>
</dbReference>
<organism evidence="1 2">
    <name type="scientific">Elysia crispata</name>
    <name type="common">lettuce slug</name>
    <dbReference type="NCBI Taxonomy" id="231223"/>
    <lineage>
        <taxon>Eukaryota</taxon>
        <taxon>Metazoa</taxon>
        <taxon>Spiralia</taxon>
        <taxon>Lophotrochozoa</taxon>
        <taxon>Mollusca</taxon>
        <taxon>Gastropoda</taxon>
        <taxon>Heterobranchia</taxon>
        <taxon>Euthyneura</taxon>
        <taxon>Panpulmonata</taxon>
        <taxon>Sacoglossa</taxon>
        <taxon>Placobranchoidea</taxon>
        <taxon>Plakobranchidae</taxon>
        <taxon>Elysia</taxon>
    </lineage>
</organism>
<evidence type="ECO:0000313" key="2">
    <source>
        <dbReference type="Proteomes" id="UP001283361"/>
    </source>
</evidence>
<protein>
    <submittedName>
        <fullName evidence="1">Uncharacterized protein</fullName>
    </submittedName>
</protein>
<proteinExistence type="predicted"/>
<comment type="caution">
    <text evidence="1">The sequence shown here is derived from an EMBL/GenBank/DDBJ whole genome shotgun (WGS) entry which is preliminary data.</text>
</comment>
<dbReference type="AlphaFoldDB" id="A0AAE1CLR1"/>
<sequence length="181" mass="20767">MTGKTFLKSQAIHAGQEENADTHGGNHKLNGTTGTIMLVRGRSIVTMTLHVRLLDKPRDDNSVRLLDKPRDDNSVRLLDKPRDDNSVRLLDKPRDDNSVRLLDKPRDDNSVRLLDKPRDDNSVRLLDKPRDDNSVRLLNKPRVIVVKQFRTSDVKYCIVAVQSTEISKTSLVLRYYIVWEI</sequence>
<dbReference type="Proteomes" id="UP001283361">
    <property type="component" value="Unassembled WGS sequence"/>
</dbReference>
<evidence type="ECO:0000313" key="1">
    <source>
        <dbReference type="EMBL" id="KAK3711030.1"/>
    </source>
</evidence>
<reference evidence="1" key="1">
    <citation type="journal article" date="2023" name="G3 (Bethesda)">
        <title>A reference genome for the long-term kleptoplast-retaining sea slug Elysia crispata morphotype clarki.</title>
        <authorList>
            <person name="Eastman K.E."/>
            <person name="Pendleton A.L."/>
            <person name="Shaikh M.A."/>
            <person name="Suttiyut T."/>
            <person name="Ogas R."/>
            <person name="Tomko P."/>
            <person name="Gavelis G."/>
            <person name="Widhalm J.R."/>
            <person name="Wisecaver J.H."/>
        </authorList>
    </citation>
    <scope>NUCLEOTIDE SEQUENCE</scope>
    <source>
        <strain evidence="1">ECLA1</strain>
    </source>
</reference>
<name>A0AAE1CLR1_9GAST</name>
<accession>A0AAE1CLR1</accession>
<keyword evidence="2" id="KW-1185">Reference proteome</keyword>